<dbReference type="GO" id="GO:0032259">
    <property type="term" value="P:methylation"/>
    <property type="evidence" value="ECO:0007669"/>
    <property type="project" value="InterPro"/>
</dbReference>
<protein>
    <recommendedName>
        <fullName evidence="3">[methylamine--corrinoid protein] Co-methyltransferase</fullName>
        <ecNumber evidence="3">2.1.1.248</ecNumber>
    </recommendedName>
</protein>
<dbReference type="Gene3D" id="3.20.20.460">
    <property type="entry name" value="Monomethylamine methyltransferase MtmB"/>
    <property type="match status" value="1"/>
</dbReference>
<dbReference type="EC" id="2.1.1.248" evidence="3"/>
<proteinExistence type="inferred from homology"/>
<dbReference type="Proteomes" id="UP000074294">
    <property type="component" value="Unassembled WGS sequence"/>
</dbReference>
<dbReference type="EMBL" id="LQMQ01000040">
    <property type="protein sequence ID" value="KUO40500.1"/>
    <property type="molecule type" value="Genomic_DNA"/>
</dbReference>
<dbReference type="InterPro" id="IPR036655">
    <property type="entry name" value="MtmB_sf"/>
</dbReference>
<comment type="pathway">
    <text evidence="1">One-carbon metabolism; methanogenesis from methylamine.</text>
</comment>
<evidence type="ECO:0000256" key="2">
    <source>
        <dbReference type="ARBA" id="ARBA00009675"/>
    </source>
</evidence>
<evidence type="ECO:0000313" key="6">
    <source>
        <dbReference type="EMBL" id="KUO40500.1"/>
    </source>
</evidence>
<dbReference type="GO" id="GO:0043852">
    <property type="term" value="F:monomethylamine methyltransferase activity"/>
    <property type="evidence" value="ECO:0007669"/>
    <property type="project" value="UniProtKB-EC"/>
</dbReference>
<comment type="catalytic activity">
    <reaction evidence="5">
        <text>Co(I)-[methylamine-specific corrinoid protein] + methylamine + H(+) = methyl-Co(III)-[methylamine-specific corrinoid protein] + NH4(+)</text>
        <dbReference type="Rhea" id="RHEA:26059"/>
        <dbReference type="Rhea" id="RHEA-COMP:11120"/>
        <dbReference type="Rhea" id="RHEA-COMP:11121"/>
        <dbReference type="ChEBI" id="CHEBI:15378"/>
        <dbReference type="ChEBI" id="CHEBI:28938"/>
        <dbReference type="ChEBI" id="CHEBI:59338"/>
        <dbReference type="ChEBI" id="CHEBI:85033"/>
        <dbReference type="ChEBI" id="CHEBI:85035"/>
        <dbReference type="EC" id="2.1.1.248"/>
    </reaction>
</comment>
<dbReference type="AlphaFoldDB" id="A0A147JVM1"/>
<organism evidence="6 7">
    <name type="scientific">Hadarchaeum yellowstonense</name>
    <dbReference type="NCBI Taxonomy" id="1776334"/>
    <lineage>
        <taxon>Archaea</taxon>
        <taxon>Methanobacteriati</taxon>
        <taxon>Candidatus Hadarchaeota</taxon>
        <taxon>Candidatus Hadarchaeia</taxon>
        <taxon>Candidatus Hadarchaeales</taxon>
        <taxon>Candidatus Hadarchaeaceae</taxon>
        <taxon>Candidatus Hadarchaeum</taxon>
    </lineage>
</organism>
<comment type="caution">
    <text evidence="6">The sequence shown here is derived from an EMBL/GenBank/DDBJ whole genome shotgun (WGS) entry which is preliminary data.</text>
</comment>
<sequence>MISFWEVARRAETGPMMKESDFDMRISMTAMELAKEYEIKYDPSVYVSSDNTMADDVWRAGIELLLKCGVYNVSNKRVITFEEHEVKEALKHVVSEFEIGKGKDRIKIQARGVEDSKKSTIFSGPFGVETSLDVFVPLNQAFIQEPLVDVLFHGGHIQSICGVNTIRANSAFEVIAARVYAELMNQALILGGRPFMPIVWGVAAGVSSLNELGADSFMPKNPEDIFRAVMFLPELKLDDVLLSKTAHFMNYGYPLYAGTTPVIGGYAGDANTAAIVAVAEQIATFLVFGAVVNHIGPQHMRYRSQTNPASLWMNSVMGQAVARNSKLITTTSVTTAGRPGSMQMHLEAAAMAICSVVSGRNLLGPRPAQPLYPNHHNPLHARLFAEVAHAAIKLKREDANEIVAQLVATYKDTLDFDKSPKGKTFEQSYDVRTLKPTEENLSLYKEAKSKLIDLGLELA</sequence>
<evidence type="ECO:0000256" key="5">
    <source>
        <dbReference type="ARBA" id="ARBA00047505"/>
    </source>
</evidence>
<comment type="similarity">
    <text evidence="2">Belongs to the monomethylamine methyltransferase family.</text>
</comment>
<accession>A0A147JVM1</accession>
<dbReference type="UniPathway" id="UPA00643"/>
<evidence type="ECO:0000313" key="7">
    <source>
        <dbReference type="Proteomes" id="UP000074294"/>
    </source>
</evidence>
<dbReference type="InterPro" id="IPR008031">
    <property type="entry name" value="MtmB_MeTrfase"/>
</dbReference>
<evidence type="ECO:0000256" key="1">
    <source>
        <dbReference type="ARBA" id="ARBA00005111"/>
    </source>
</evidence>
<dbReference type="SUPFAM" id="SSF75098">
    <property type="entry name" value="Monomethylamine methyltransferase MtmB"/>
    <property type="match status" value="1"/>
</dbReference>
<reference evidence="6 7" key="1">
    <citation type="journal article" date="2016" name="Nat. Microbiol.">
        <title>Genomic inference of the metabolism of cosmopolitan subsurface Archaea, Hadesarchaea.</title>
        <authorList>
            <person name="Baker B.J."/>
            <person name="Saw J.H."/>
            <person name="Lind A.E."/>
            <person name="Lazar C.S."/>
            <person name="Hinrichs K.-U."/>
            <person name="Teske A.P."/>
            <person name="Ettema T.J."/>
        </authorList>
    </citation>
    <scope>NUCLEOTIDE SEQUENCE [LARGE SCALE GENOMIC DNA]</scope>
</reference>
<name>A0A147JVM1_HADYE</name>
<keyword evidence="4" id="KW-0669">Pyrrolysine</keyword>
<evidence type="ECO:0000256" key="3">
    <source>
        <dbReference type="ARBA" id="ARBA00012853"/>
    </source>
</evidence>
<evidence type="ECO:0000256" key="4">
    <source>
        <dbReference type="ARBA" id="ARBA00022774"/>
    </source>
</evidence>
<gene>
    <name evidence="6" type="ORF">APZ16_05285</name>
</gene>
<dbReference type="STRING" id="1776334.APZ16_05285"/>
<dbReference type="Pfam" id="PF05369">
    <property type="entry name" value="MtmB"/>
    <property type="match status" value="1"/>
</dbReference>